<proteinExistence type="predicted"/>
<sequence>MPVKVIGMIGVAPPQGTALHVIAGGISPTFLREFSQAHEAAGFDYALVGYYASSAEGFNVASYAACQTRTLSFLIAHRPGVVAPTIAARAAATLDQLSGGRLALHIIVGNSDADQQREGDFSPKEERYVRAAEYLDVMRKVWTSTKPFDFEGKFYRFKDVFSEARPFQQPYPPLFFGGSSPGAMEMGAQHCDAFAMFGEPLAETAERIAQFRRMTQPFGRTPRFNVSFRPIIAETEGKAWDKAKKILDDLKSSGTMPTKAQDKSAERLVELAKRGDVHDERLWMPVAGAAAGKGNTSCLVGTPEQVAEAMLKYYRLGVASFLIRGFDPLGDVTDFGRELIPRLKAGALEIDRELAAAA</sequence>
<organism evidence="2 3">
    <name type="scientific">Reyranella humidisoli</name>
    <dbReference type="NCBI Taxonomy" id="2849149"/>
    <lineage>
        <taxon>Bacteria</taxon>
        <taxon>Pseudomonadati</taxon>
        <taxon>Pseudomonadota</taxon>
        <taxon>Alphaproteobacteria</taxon>
        <taxon>Hyphomicrobiales</taxon>
        <taxon>Reyranellaceae</taxon>
        <taxon>Reyranella</taxon>
    </lineage>
</organism>
<protein>
    <submittedName>
        <fullName evidence="2">LLM class flavin-dependent oxidoreductase</fullName>
    </submittedName>
</protein>
<evidence type="ECO:0000313" key="2">
    <source>
        <dbReference type="EMBL" id="MBU8875101.1"/>
    </source>
</evidence>
<evidence type="ECO:0000313" key="3">
    <source>
        <dbReference type="Proteomes" id="UP000727907"/>
    </source>
</evidence>
<dbReference type="Proteomes" id="UP000727907">
    <property type="component" value="Unassembled WGS sequence"/>
</dbReference>
<dbReference type="Pfam" id="PF00296">
    <property type="entry name" value="Bac_luciferase"/>
    <property type="match status" value="1"/>
</dbReference>
<dbReference type="EMBL" id="JAHOPB010000001">
    <property type="protein sequence ID" value="MBU8875101.1"/>
    <property type="molecule type" value="Genomic_DNA"/>
</dbReference>
<accession>A0ABS6IKI3</accession>
<keyword evidence="3" id="KW-1185">Reference proteome</keyword>
<dbReference type="InterPro" id="IPR050172">
    <property type="entry name" value="SsuD_RutA_monooxygenase"/>
</dbReference>
<dbReference type="CDD" id="cd01094">
    <property type="entry name" value="Alkanesulfonate_monoxygenase"/>
    <property type="match status" value="1"/>
</dbReference>
<dbReference type="InterPro" id="IPR011251">
    <property type="entry name" value="Luciferase-like_dom"/>
</dbReference>
<dbReference type="PANTHER" id="PTHR42847">
    <property type="entry name" value="ALKANESULFONATE MONOOXYGENASE"/>
    <property type="match status" value="1"/>
</dbReference>
<evidence type="ECO:0000259" key="1">
    <source>
        <dbReference type="Pfam" id="PF00296"/>
    </source>
</evidence>
<dbReference type="PANTHER" id="PTHR42847:SF9">
    <property type="entry name" value="BLL6451 PROTEIN"/>
    <property type="match status" value="1"/>
</dbReference>
<gene>
    <name evidence="2" type="ORF">KQ910_15105</name>
</gene>
<dbReference type="RefSeq" id="WP_216961789.1">
    <property type="nucleotide sequence ID" value="NZ_JAHOPB010000001.1"/>
</dbReference>
<name>A0ABS6IKI3_9HYPH</name>
<feature type="domain" description="Luciferase-like" evidence="1">
    <location>
        <begin position="21"/>
        <end position="319"/>
    </location>
</feature>
<comment type="caution">
    <text evidence="2">The sequence shown here is derived from an EMBL/GenBank/DDBJ whole genome shotgun (WGS) entry which is preliminary data.</text>
</comment>
<reference evidence="2 3" key="1">
    <citation type="submission" date="2021-06" db="EMBL/GenBank/DDBJ databases">
        <authorList>
            <person name="Lee D.H."/>
        </authorList>
    </citation>
    <scope>NUCLEOTIDE SEQUENCE [LARGE SCALE GENOMIC DNA]</scope>
    <source>
        <strain evidence="2 3">MMS21-HV4-11</strain>
    </source>
</reference>